<dbReference type="Gene3D" id="3.60.15.10">
    <property type="entry name" value="Ribonuclease Z/Hydroxyacylglutathione hydrolase-like"/>
    <property type="match status" value="1"/>
</dbReference>
<gene>
    <name evidence="4" type="ORF">EYH50_02355</name>
</gene>
<feature type="domain" description="Metallo-beta-lactamase" evidence="3">
    <location>
        <begin position="8"/>
        <end position="191"/>
    </location>
</feature>
<dbReference type="HAMAP" id="MF_00457">
    <property type="entry name" value="UPF0173"/>
    <property type="match status" value="1"/>
</dbReference>
<reference evidence="4" key="1">
    <citation type="journal article" date="2020" name="ISME J.">
        <title>Gammaproteobacteria mediating utilization of methyl-, sulfur- and petroleum organic compounds in deep ocean hydrothermal plumes.</title>
        <authorList>
            <person name="Zhou Z."/>
            <person name="Liu Y."/>
            <person name="Pan J."/>
            <person name="Cron B.R."/>
            <person name="Toner B.M."/>
            <person name="Anantharaman K."/>
            <person name="Breier J.A."/>
            <person name="Dick G.J."/>
            <person name="Li M."/>
        </authorList>
    </citation>
    <scope>NUCLEOTIDE SEQUENCE</scope>
    <source>
        <strain evidence="4">SZUA-1523</strain>
    </source>
</reference>
<proteinExistence type="inferred from homology"/>
<protein>
    <recommendedName>
        <fullName evidence="2">UPF0173 metal-dependent hydrolase EYH50_02355</fullName>
    </recommendedName>
</protein>
<dbReference type="InterPro" id="IPR050114">
    <property type="entry name" value="UPF0173_UPF0282_UlaG_hydrolase"/>
</dbReference>
<name>A0A832ZSW6_9CREN</name>
<dbReference type="Pfam" id="PF12706">
    <property type="entry name" value="Lactamase_B_2"/>
    <property type="match status" value="1"/>
</dbReference>
<comment type="similarity">
    <text evidence="2">Belongs to the UPF0173 family.</text>
</comment>
<accession>A0A832ZSW6</accession>
<dbReference type="NCBIfam" id="NF001911">
    <property type="entry name" value="PRK00685.1"/>
    <property type="match status" value="1"/>
</dbReference>
<sequence length="229" mass="24897">MGYVRWLGHSAFEIQIDGYRILVDPWLSNPQSPVSVKDYEGKVDLVLVTHDHLDHLGDAVEILRLNPSAKFAAVYELANYVAEQLGDNSGRIVGANIGGPLKLPGIGLKVMFFPATHSSDRGVPTSVVIAGSEATVFHAGDTGLFAEMQFIGELYSPDIALLPIGGHFTMDVVQAVKAVELLKPRVAIPMHYNTFPVIEADPQEFARLVAEKGLDTKVVVLKPGESYEF</sequence>
<evidence type="ECO:0000256" key="2">
    <source>
        <dbReference type="HAMAP-Rule" id="MF_00457"/>
    </source>
</evidence>
<dbReference type="PANTHER" id="PTHR43546">
    <property type="entry name" value="UPF0173 METAL-DEPENDENT HYDROLASE MJ1163-RELATED"/>
    <property type="match status" value="1"/>
</dbReference>
<organism evidence="4 5">
    <name type="scientific">Pyrodictium delaneyi</name>
    <dbReference type="NCBI Taxonomy" id="1273541"/>
    <lineage>
        <taxon>Archaea</taxon>
        <taxon>Thermoproteota</taxon>
        <taxon>Thermoprotei</taxon>
        <taxon>Desulfurococcales</taxon>
        <taxon>Pyrodictiaceae</taxon>
        <taxon>Pyrodictium</taxon>
    </lineage>
</organism>
<dbReference type="InterPro" id="IPR022877">
    <property type="entry name" value="UPF0173"/>
</dbReference>
<dbReference type="Proteomes" id="UP000600071">
    <property type="component" value="Unassembled WGS sequence"/>
</dbReference>
<keyword evidence="1 2" id="KW-0378">Hydrolase</keyword>
<evidence type="ECO:0000259" key="3">
    <source>
        <dbReference type="SMART" id="SM00849"/>
    </source>
</evidence>
<comment type="caution">
    <text evidence="4">The sequence shown here is derived from an EMBL/GenBank/DDBJ whole genome shotgun (WGS) entry which is preliminary data.</text>
</comment>
<dbReference type="InterPro" id="IPR036866">
    <property type="entry name" value="RibonucZ/Hydroxyglut_hydro"/>
</dbReference>
<dbReference type="SUPFAM" id="SSF56281">
    <property type="entry name" value="Metallo-hydrolase/oxidoreductase"/>
    <property type="match status" value="1"/>
</dbReference>
<dbReference type="AlphaFoldDB" id="A0A832ZSW6"/>
<evidence type="ECO:0000256" key="1">
    <source>
        <dbReference type="ARBA" id="ARBA00022801"/>
    </source>
</evidence>
<evidence type="ECO:0000313" key="5">
    <source>
        <dbReference type="Proteomes" id="UP000600071"/>
    </source>
</evidence>
<dbReference type="GO" id="GO:0016787">
    <property type="term" value="F:hydrolase activity"/>
    <property type="evidence" value="ECO:0007669"/>
    <property type="project" value="UniProtKB-UniRule"/>
</dbReference>
<dbReference type="SMART" id="SM00849">
    <property type="entry name" value="Lactamase_B"/>
    <property type="match status" value="1"/>
</dbReference>
<dbReference type="PANTHER" id="PTHR43546:SF3">
    <property type="entry name" value="UPF0173 METAL-DEPENDENT HYDROLASE MJ1163"/>
    <property type="match status" value="1"/>
</dbReference>
<evidence type="ECO:0000313" key="4">
    <source>
        <dbReference type="EMBL" id="HIQ23873.1"/>
    </source>
</evidence>
<dbReference type="InterPro" id="IPR001279">
    <property type="entry name" value="Metallo-B-lactamas"/>
</dbReference>
<dbReference type="EMBL" id="DQVR01000050">
    <property type="protein sequence ID" value="HIQ23873.1"/>
    <property type="molecule type" value="Genomic_DNA"/>
</dbReference>